<feature type="domain" description="AB hydrolase-1" evidence="2">
    <location>
        <begin position="32"/>
        <end position="275"/>
    </location>
</feature>
<dbReference type="Proteomes" id="UP001185792">
    <property type="component" value="Unassembled WGS sequence"/>
</dbReference>
<dbReference type="GO" id="GO:0016787">
    <property type="term" value="F:hydrolase activity"/>
    <property type="evidence" value="ECO:0007669"/>
    <property type="project" value="UniProtKB-KW"/>
</dbReference>
<accession>A0ABU4EN09</accession>
<sequence length="295" mass="30085">MGTTMGQVEAPDGTRISYRVAGRAADADSPALLLIHGWAQSSTCWGDHLLELLGREHRVIAMDLRGHGESGVPPGATTAENFGPAQFAGDVAAVLAAEVGPGQPVFLLGWSYGGLVVCDHLSTLGRASDTVAGVVLVGATTSMGRGKPGGRIGPAMRAALPDALSDDPKVAVAALSDFVAAVTPLGDGSTLQRFLGTSLATAPAVRSALFGRGADHDDVLAALDVPALVIHGTADAVADISCAEHATSLIPAATAEFWEGGGHAPFVDDPDTFARQVEGFVAESIRSYEARGVRS</sequence>
<evidence type="ECO:0000259" key="2">
    <source>
        <dbReference type="Pfam" id="PF12697"/>
    </source>
</evidence>
<comment type="caution">
    <text evidence="3">The sequence shown here is derived from an EMBL/GenBank/DDBJ whole genome shotgun (WGS) entry which is preliminary data.</text>
</comment>
<keyword evidence="1 3" id="KW-0378">Hydrolase</keyword>
<evidence type="ECO:0000313" key="4">
    <source>
        <dbReference type="Proteomes" id="UP001185792"/>
    </source>
</evidence>
<dbReference type="InterPro" id="IPR000073">
    <property type="entry name" value="AB_hydrolase_1"/>
</dbReference>
<reference evidence="3 4" key="1">
    <citation type="submission" date="2023-10" db="EMBL/GenBank/DDBJ databases">
        <title>Development of a sustainable strategy for remediation of hydrocarbon-contaminated territories based on the waste exchange concept.</title>
        <authorList>
            <person name="Krivoruchko A."/>
        </authorList>
    </citation>
    <scope>NUCLEOTIDE SEQUENCE [LARGE SCALE GENOMIC DNA]</scope>
    <source>
        <strain evidence="3 4">IEGM 1236</strain>
    </source>
</reference>
<dbReference type="Gene3D" id="3.40.50.1820">
    <property type="entry name" value="alpha/beta hydrolase"/>
    <property type="match status" value="1"/>
</dbReference>
<protein>
    <submittedName>
        <fullName evidence="3">Alpha/beta hydrolase</fullName>
    </submittedName>
</protein>
<evidence type="ECO:0000256" key="1">
    <source>
        <dbReference type="ARBA" id="ARBA00022801"/>
    </source>
</evidence>
<dbReference type="InterPro" id="IPR029058">
    <property type="entry name" value="AB_hydrolase_fold"/>
</dbReference>
<dbReference type="PRINTS" id="PR00111">
    <property type="entry name" value="ABHYDROLASE"/>
</dbReference>
<dbReference type="SUPFAM" id="SSF53474">
    <property type="entry name" value="alpha/beta-Hydrolases"/>
    <property type="match status" value="1"/>
</dbReference>
<evidence type="ECO:0000313" key="3">
    <source>
        <dbReference type="EMBL" id="MDV7132640.1"/>
    </source>
</evidence>
<dbReference type="PRINTS" id="PR00412">
    <property type="entry name" value="EPOXHYDRLASE"/>
</dbReference>
<keyword evidence="4" id="KW-1185">Reference proteome</keyword>
<dbReference type="Pfam" id="PF12697">
    <property type="entry name" value="Abhydrolase_6"/>
    <property type="match status" value="1"/>
</dbReference>
<dbReference type="PANTHER" id="PTHR43798:SF31">
    <property type="entry name" value="AB HYDROLASE SUPERFAMILY PROTEIN YCLE"/>
    <property type="match status" value="1"/>
</dbReference>
<dbReference type="PANTHER" id="PTHR43798">
    <property type="entry name" value="MONOACYLGLYCEROL LIPASE"/>
    <property type="match status" value="1"/>
</dbReference>
<organism evidence="3 4">
    <name type="scientific">Williamsia marianensis</name>
    <dbReference type="NCBI Taxonomy" id="85044"/>
    <lineage>
        <taxon>Bacteria</taxon>
        <taxon>Bacillati</taxon>
        <taxon>Actinomycetota</taxon>
        <taxon>Actinomycetes</taxon>
        <taxon>Mycobacteriales</taxon>
        <taxon>Nocardiaceae</taxon>
        <taxon>Williamsia</taxon>
    </lineage>
</organism>
<gene>
    <name evidence="3" type="ORF">R4198_02965</name>
</gene>
<name>A0ABU4EN09_WILMA</name>
<proteinExistence type="predicted"/>
<dbReference type="InterPro" id="IPR050266">
    <property type="entry name" value="AB_hydrolase_sf"/>
</dbReference>
<dbReference type="EMBL" id="JAWLUM010000001">
    <property type="protein sequence ID" value="MDV7132640.1"/>
    <property type="molecule type" value="Genomic_DNA"/>
</dbReference>
<dbReference type="InterPro" id="IPR000639">
    <property type="entry name" value="Epox_hydrolase-like"/>
</dbReference>
<dbReference type="RefSeq" id="WP_317712053.1">
    <property type="nucleotide sequence ID" value="NZ_JAWLUM010000001.1"/>
</dbReference>